<gene>
    <name evidence="1" type="ORF">LCGC14_1491860</name>
</gene>
<dbReference type="AlphaFoldDB" id="A0A0F9JSG8"/>
<comment type="caution">
    <text evidence="1">The sequence shown here is derived from an EMBL/GenBank/DDBJ whole genome shotgun (WGS) entry which is preliminary data.</text>
</comment>
<evidence type="ECO:0000313" key="1">
    <source>
        <dbReference type="EMBL" id="KKM65386.1"/>
    </source>
</evidence>
<reference evidence="1" key="1">
    <citation type="journal article" date="2015" name="Nature">
        <title>Complex archaea that bridge the gap between prokaryotes and eukaryotes.</title>
        <authorList>
            <person name="Spang A."/>
            <person name="Saw J.H."/>
            <person name="Jorgensen S.L."/>
            <person name="Zaremba-Niedzwiedzka K."/>
            <person name="Martijn J."/>
            <person name="Lind A.E."/>
            <person name="van Eijk R."/>
            <person name="Schleper C."/>
            <person name="Guy L."/>
            <person name="Ettema T.J."/>
        </authorList>
    </citation>
    <scope>NUCLEOTIDE SEQUENCE</scope>
</reference>
<name>A0A0F9JSG8_9ZZZZ</name>
<dbReference type="EMBL" id="LAZR01010734">
    <property type="protein sequence ID" value="KKM65386.1"/>
    <property type="molecule type" value="Genomic_DNA"/>
</dbReference>
<organism evidence="1">
    <name type="scientific">marine sediment metagenome</name>
    <dbReference type="NCBI Taxonomy" id="412755"/>
    <lineage>
        <taxon>unclassified sequences</taxon>
        <taxon>metagenomes</taxon>
        <taxon>ecological metagenomes</taxon>
    </lineage>
</organism>
<sequence length="83" mass="9705">MSETCTTKGCSEPFRRQIGRSRFCEPHYQDWLAARCEALTWGDGRGPEPRCSFKAFKERDGRKVCAIHAHQRWVTYCKETPHD</sequence>
<protein>
    <submittedName>
        <fullName evidence="1">Uncharacterized protein</fullName>
    </submittedName>
</protein>
<proteinExistence type="predicted"/>
<accession>A0A0F9JSG8</accession>